<gene>
    <name evidence="1" type="ORF">E2C01_072815</name>
</gene>
<keyword evidence="2" id="KW-1185">Reference proteome</keyword>
<name>A0A5B7I130_PORTR</name>
<sequence length="90" mass="10452">MVTMMVMVTLEQMESKLFNDTGGNANEYRSRSDDDGDGDDFLSVWRENRPFFLPPLVLAPLKDGDEGYERYEWRSVSTAVGGRKWRRARQ</sequence>
<reference evidence="1 2" key="1">
    <citation type="submission" date="2019-05" db="EMBL/GenBank/DDBJ databases">
        <title>Another draft genome of Portunus trituberculatus and its Hox gene families provides insights of decapod evolution.</title>
        <authorList>
            <person name="Jeong J.-H."/>
            <person name="Song I."/>
            <person name="Kim S."/>
            <person name="Choi T."/>
            <person name="Kim D."/>
            <person name="Ryu S."/>
            <person name="Kim W."/>
        </authorList>
    </citation>
    <scope>NUCLEOTIDE SEQUENCE [LARGE SCALE GENOMIC DNA]</scope>
    <source>
        <tissue evidence="1">Muscle</tissue>
    </source>
</reference>
<accession>A0A5B7I130</accession>
<dbReference type="EMBL" id="VSRR010048133">
    <property type="protein sequence ID" value="MPC78330.1"/>
    <property type="molecule type" value="Genomic_DNA"/>
</dbReference>
<dbReference type="AlphaFoldDB" id="A0A5B7I130"/>
<dbReference type="Proteomes" id="UP000324222">
    <property type="component" value="Unassembled WGS sequence"/>
</dbReference>
<protein>
    <submittedName>
        <fullName evidence="1">Uncharacterized protein</fullName>
    </submittedName>
</protein>
<organism evidence="1 2">
    <name type="scientific">Portunus trituberculatus</name>
    <name type="common">Swimming crab</name>
    <name type="synonym">Neptunus trituberculatus</name>
    <dbReference type="NCBI Taxonomy" id="210409"/>
    <lineage>
        <taxon>Eukaryota</taxon>
        <taxon>Metazoa</taxon>
        <taxon>Ecdysozoa</taxon>
        <taxon>Arthropoda</taxon>
        <taxon>Crustacea</taxon>
        <taxon>Multicrustacea</taxon>
        <taxon>Malacostraca</taxon>
        <taxon>Eumalacostraca</taxon>
        <taxon>Eucarida</taxon>
        <taxon>Decapoda</taxon>
        <taxon>Pleocyemata</taxon>
        <taxon>Brachyura</taxon>
        <taxon>Eubrachyura</taxon>
        <taxon>Portunoidea</taxon>
        <taxon>Portunidae</taxon>
        <taxon>Portuninae</taxon>
        <taxon>Portunus</taxon>
    </lineage>
</organism>
<evidence type="ECO:0000313" key="2">
    <source>
        <dbReference type="Proteomes" id="UP000324222"/>
    </source>
</evidence>
<comment type="caution">
    <text evidence="1">The sequence shown here is derived from an EMBL/GenBank/DDBJ whole genome shotgun (WGS) entry which is preliminary data.</text>
</comment>
<evidence type="ECO:0000313" key="1">
    <source>
        <dbReference type="EMBL" id="MPC78330.1"/>
    </source>
</evidence>
<proteinExistence type="predicted"/>